<feature type="region of interest" description="Disordered" evidence="1">
    <location>
        <begin position="333"/>
        <end position="361"/>
    </location>
</feature>
<dbReference type="GO" id="GO:0016567">
    <property type="term" value="P:protein ubiquitination"/>
    <property type="evidence" value="ECO:0007669"/>
    <property type="project" value="TreeGrafter"/>
</dbReference>
<keyword evidence="4" id="KW-1185">Reference proteome</keyword>
<name>A0A915J236_ROMCU</name>
<dbReference type="GO" id="GO:0004842">
    <property type="term" value="F:ubiquitin-protein transferase activity"/>
    <property type="evidence" value="ECO:0007669"/>
    <property type="project" value="TreeGrafter"/>
</dbReference>
<organism evidence="4 5">
    <name type="scientific">Romanomermis culicivorax</name>
    <name type="common">Nematode worm</name>
    <dbReference type="NCBI Taxonomy" id="13658"/>
    <lineage>
        <taxon>Eukaryota</taxon>
        <taxon>Metazoa</taxon>
        <taxon>Ecdysozoa</taxon>
        <taxon>Nematoda</taxon>
        <taxon>Enoplea</taxon>
        <taxon>Dorylaimia</taxon>
        <taxon>Mermithida</taxon>
        <taxon>Mermithoidea</taxon>
        <taxon>Mermithidae</taxon>
        <taxon>Romanomermis</taxon>
    </lineage>
</organism>
<evidence type="ECO:0000256" key="1">
    <source>
        <dbReference type="SAM" id="MobiDB-lite"/>
    </source>
</evidence>
<dbReference type="AlphaFoldDB" id="A0A915J236"/>
<feature type="transmembrane region" description="Helical" evidence="2">
    <location>
        <begin position="107"/>
        <end position="125"/>
    </location>
</feature>
<dbReference type="Pfam" id="PF07002">
    <property type="entry name" value="Copine"/>
    <property type="match status" value="1"/>
</dbReference>
<dbReference type="WBParaSite" id="nRc.2.0.1.t19762-RA">
    <property type="protein sequence ID" value="nRc.2.0.1.t19762-RA"/>
    <property type="gene ID" value="nRc.2.0.1.g19762"/>
</dbReference>
<dbReference type="InterPro" id="IPR052079">
    <property type="entry name" value="E3_ligase/Copine_domain"/>
</dbReference>
<keyword evidence="2" id="KW-1133">Transmembrane helix</keyword>
<dbReference type="PANTHER" id="PTHR45751:SF48">
    <property type="entry name" value="COPINE FAMILY PROTEIN 1"/>
    <property type="match status" value="1"/>
</dbReference>
<feature type="compositionally biased region" description="Polar residues" evidence="1">
    <location>
        <begin position="433"/>
        <end position="452"/>
    </location>
</feature>
<keyword evidence="2" id="KW-0472">Membrane</keyword>
<dbReference type="PANTHER" id="PTHR45751">
    <property type="entry name" value="COPINE FAMILY PROTEIN 1"/>
    <property type="match status" value="1"/>
</dbReference>
<accession>A0A915J236</accession>
<protein>
    <submittedName>
        <fullName evidence="5">VWFA domain-containing protein</fullName>
    </submittedName>
</protein>
<sequence>MKCPVVARKELKILRNFQAKKIGVHVMHCSNDDRQNFERIFSFNQPDKCYNFYVESPKNNDFTENCPILDLDDFYECKDDLVGGVGNNDQETGDTFFFIPYGLINNYAGLLVVVLVALFAYYLIINRLKKLLFSQATCEKNGKRRKNSCPRKSIVGNENFENYNRDDKNCLIRESQLSSLYCSLDEQNKDKKLQSGNEYESRKVMDDGRLLPEGIEHSEREESNLDEPYIGKKKEQLSLDDVPVYGTPDHLEELFSQKDCDVGLNFNQKDDLYSSGVTAPKNSLIEFPDDGQVIAWSIDRKTSDLRTKISGIADDERFEISEIRILPVNVVKERNSDEKSQEQSIEYSREFKNQRSRDQHVDNVRQSGFSHDLTDVQNFGMTEQKSAEIDRYSSNDSAAKIYIEVINDQPFPDDNDNRHKGDNIISLLPADNDQITTDSGLNRSSDGQNKSNPLHEVGDRNFDQLSSDRVINEQRKGSPSCEIVENTVSDRKTEIISSLDFTADNLLGKGREPETPDFESENDPSLLRMEELHPVITEKETNEEIGKTYVDSTKMIELNFDVTVTTSQKIMPKKLEDEDRIVLENREFTNLYANTQVFVEFFNKFNGSISVESKVQSIIQFESLEATYPTNGNVVSLSFNMKHDERTADQLHENNIDRENQLIDQVLPDISTFNVDNCENVCLNCEVFAKYGSSIFDQRTVLCTIFHDKQESSADFFAVAKPWPVEQPVEKLGNERTAKNGDFSSTPTGSLTSKILPRKSYDISVNLHNKFGDNGCTVEIVLLKHLGENTGAAYIEEEEGRLISLGTKVKLERNVDSRSQAPKKKNLEILSSETECIQNKNYDIVQEAEIRIIRDDENLMNQRQEAISSDYDYDSAEFADNTTAPEIDTFLEIDTDNMPQDQDVYDENANLPDYFVEDGEESSDLNVPEHDVLEKSGDLSSIEGDVEVKATVLLKKSRAILENQEECDIVLSQSEKDSIEMLNVNSVLGLFNTKKCDDVIHRVDTLEAVADIMRRAGLESSNLIFGIDYTASNKYQGEICFDGKSLHSIEPGVLNPYQQVISILGKTLAHFVSEEGYLTAYGFGDEKTKDHSTFPLGDKPFCSSFEEILHIYNTVTPTVKLGGPTNFAPLIYGAMELCKKLKEYHILVIVADGQVTNERATRRAIVEACRFPLSIIVVGVGDGPWDMMKVFDDMLPRRPWDNFHFIEFNEIVEHYSRDGNFETAFAVQSLLEIPDQYKIIKDLGMLDLDERYE</sequence>
<evidence type="ECO:0000313" key="5">
    <source>
        <dbReference type="WBParaSite" id="nRc.2.0.1.t19762-RA"/>
    </source>
</evidence>
<proteinExistence type="predicted"/>
<evidence type="ECO:0000313" key="4">
    <source>
        <dbReference type="Proteomes" id="UP000887565"/>
    </source>
</evidence>
<dbReference type="InterPro" id="IPR002035">
    <property type="entry name" value="VWF_A"/>
</dbReference>
<dbReference type="GO" id="GO:0005634">
    <property type="term" value="C:nucleus"/>
    <property type="evidence" value="ECO:0007669"/>
    <property type="project" value="TreeGrafter"/>
</dbReference>
<dbReference type="SUPFAM" id="SSF53300">
    <property type="entry name" value="vWA-like"/>
    <property type="match status" value="1"/>
</dbReference>
<keyword evidence="2" id="KW-0812">Transmembrane</keyword>
<evidence type="ECO:0000256" key="2">
    <source>
        <dbReference type="SAM" id="Phobius"/>
    </source>
</evidence>
<dbReference type="InterPro" id="IPR010734">
    <property type="entry name" value="Copine_C"/>
</dbReference>
<feature type="domain" description="VWFA" evidence="3">
    <location>
        <begin position="1020"/>
        <end position="1210"/>
    </location>
</feature>
<feature type="region of interest" description="Disordered" evidence="1">
    <location>
        <begin position="408"/>
        <end position="464"/>
    </location>
</feature>
<evidence type="ECO:0000259" key="3">
    <source>
        <dbReference type="SMART" id="SM00327"/>
    </source>
</evidence>
<dbReference type="InterPro" id="IPR036465">
    <property type="entry name" value="vWFA_dom_sf"/>
</dbReference>
<reference evidence="5" key="1">
    <citation type="submission" date="2022-11" db="UniProtKB">
        <authorList>
            <consortium name="WormBaseParasite"/>
        </authorList>
    </citation>
    <scope>IDENTIFICATION</scope>
</reference>
<dbReference type="SMART" id="SM00327">
    <property type="entry name" value="VWA"/>
    <property type="match status" value="1"/>
</dbReference>
<dbReference type="Proteomes" id="UP000887565">
    <property type="component" value="Unplaced"/>
</dbReference>